<dbReference type="InterPro" id="IPR027417">
    <property type="entry name" value="P-loop_NTPase"/>
</dbReference>
<dbReference type="Proteomes" id="UP000075881">
    <property type="component" value="Unassembled WGS sequence"/>
</dbReference>
<accession>A0A182JV52</accession>
<feature type="domain" description="Sulfotransferase" evidence="3">
    <location>
        <begin position="73"/>
        <end position="273"/>
    </location>
</feature>
<evidence type="ECO:0000256" key="2">
    <source>
        <dbReference type="ARBA" id="ARBA00022679"/>
    </source>
</evidence>
<dbReference type="InterPro" id="IPR000863">
    <property type="entry name" value="Sulfotransferase_dom"/>
</dbReference>
<dbReference type="GO" id="GO:0008146">
    <property type="term" value="F:sulfotransferase activity"/>
    <property type="evidence" value="ECO:0007669"/>
    <property type="project" value="InterPro"/>
</dbReference>
<proteinExistence type="inferred from homology"/>
<feature type="domain" description="Sulfotransferase" evidence="3">
    <location>
        <begin position="1007"/>
        <end position="1261"/>
    </location>
</feature>
<reference evidence="4" key="2">
    <citation type="submission" date="2020-05" db="UniProtKB">
        <authorList>
            <consortium name="EnsemblMetazoa"/>
        </authorList>
    </citation>
    <scope>IDENTIFICATION</scope>
    <source>
        <strain evidence="4">ACHKN1017</strain>
    </source>
</reference>
<sequence>MAATFSYKPLTSELAKAVEVPTNGPLVEVHLNDTSNLPKGDGSRTTARPAHCVLNENYQLFAARIHNLTVHEDDLWIITAPKCGTTWTQEMMWLLDHNLNYQQASEINLIHRSIFIEFCALVPGFDQDTIAQVERMKRPRHIKSHLPMALLPIQLWTVRPRIVYCVRNPKDMVTSFYHHYRHMHGYTGTKDSFLEAILHDVVMFQPQIPHTLDFWSIRNEPNVLFLHFEEMKRNMGAVLRRACEFLGKSYSEGELKRLEEHLSFDVMKMTVASVIHTKLLNSSKKNMFTTKPLDSPLAKAVEAPMHGSTVEVHLIDGSYLPAGENPSRKPTHCVLTPKFVTQAERIHNMVVYEDDVWILSFPKCGTTWTQEMVWLISHDLDYKTASEVNLLDRSIFLEFSAFVLNYPGDTIEQVEKATRPRHIQCHLPIALLPKQVWSVRPKLIYCARNPKDASVSFYHHYRHLHGYRGSMPDFLDALLNDQILFGPQIPHTLDCWNIRREMNILFLHFEEMKTNMNDVLRRVCKFFGKTYTDEQLAVLERHLSFDVMKNNQSANNSCVLELVESLSGKKVENFHQYYQSKARAIPAIQCQSARSTPAKMTFEYTDIQDPVFKATCRDRNEEDYVLVRCNDYANVPIAIPNWTPDPICLSRRYQHIGQTIKEMEVRPDDVWIVTYPKSGTTWTQELIWLVCNGLDFQQAKDVPLDARFPFIDLSGLRELPEPFNPLRDALEMPSPRFIKSHLPPAFLPNALWTVQPKLVYVRRNPKSVAVSYYHHSVSLHCYNGTLDQFVRSMMNELVYYSPYHRHLIEYSELRYPNLLSLCFEDMKRDLPTAIRQVCQFFNKSYTDEQLAQLANHLGFDQMRLNSAVNRRQWIEYNLVQTNRTEKVNDNDMQFIRRGEADGWKKELSSELIDALDRWTLEKFQTDLKDNNTLANSVRAMTTAFTITDIDTDLACPGASSFVQIQLNDLTDYPIASGNPDRSPPAAIVPAKFRNYAQQVRDFKVYTDDVWIVTFPKCGTTWTQEMVWLIDHELDYQTARDVNLNTRSNFLEIGAIADKIPVDTVTVAANLKRPRHIKSHLPLALLPRQLWTVKPKIIYVARNPKDVAVSYLHHYRMIMGYRGTKEAFLDGLLEDRVMFCPQVKHALDFWALKDEPNVLFLTYECMKRDLRSVLPIVCTFFGKSYTDDQLDALAVHLSFEQMKKNPSTNNDQMVRSAMKMNGREGEQFEFMRKGIVGDFRNELSQEYIEKFDQFIEQQLAGSDFKFGAIADRYPVDTIALAANSQRPRQIKSHLLLPLLPRQLWTVKPRIIYVARNPKDVAVSYFHHCQMLVDYREDRRAFFDDLLNDRVTFCPMIQHVLSFWSLKDEPNVLFLTYESMKRDLRGLLPKVCQFLNKSYNNSQLDELAVHLSFNEMKKNPATNKHETVQNALQSNKREAAHFEFMRKGIVGDYRNEMPEEYIRRFDQLAIGKVACVSLTLAAERLTSATMIRIEKYNNEYTDRIDCPGTEKHYRLSRADQWCIMIEKFLPLLKPIQQLPVYEDDVWVITFPKCGTTWTQEMVWLLNNDLDYARAGKLTLEERFPFLELSGALSLMDGDSVGRVQDLPRPRHIKCHLPVMLLPEAIRTVKPKIIYVSRNPKDAATSFYHHYRNIVGYDGPREHFFDAFLNDSLIYAPFSEHVRAYWEWSQQPEAGNCLFLTYEQMKRDLRAVIGRVSNFLGKRYTDSEVDELEKHLSVESMRNNKSCNMDDLLEWARNTTYSEERKKLSKNNFQFIRSGTVGSYRKDMDDEYIQRFEEYERATTEGTDLDFFF</sequence>
<protein>
    <recommendedName>
        <fullName evidence="3">Sulfotransferase domain-containing protein</fullName>
    </recommendedName>
</protein>
<name>A0A182JV52_9DIPT</name>
<feature type="domain" description="Sulfotransferase" evidence="3">
    <location>
        <begin position="1276"/>
        <end position="1466"/>
    </location>
</feature>
<keyword evidence="2" id="KW-0808">Transferase</keyword>
<reference evidence="5" key="1">
    <citation type="submission" date="2013-03" db="EMBL/GenBank/DDBJ databases">
        <title>The Genome Sequence of Anopheles christyi ACHKN1017.</title>
        <authorList>
            <consortium name="The Broad Institute Genomics Platform"/>
            <person name="Neafsey D.E."/>
            <person name="Besansky N."/>
            <person name="Walker B."/>
            <person name="Young S.K."/>
            <person name="Zeng Q."/>
            <person name="Gargeya S."/>
            <person name="Fitzgerald M."/>
            <person name="Haas B."/>
            <person name="Abouelleil A."/>
            <person name="Allen A.W."/>
            <person name="Alvarado L."/>
            <person name="Arachchi H.M."/>
            <person name="Berlin A.M."/>
            <person name="Chapman S.B."/>
            <person name="Gainer-Dewar J."/>
            <person name="Goldberg J."/>
            <person name="Griggs A."/>
            <person name="Gujja S."/>
            <person name="Hansen M."/>
            <person name="Howarth C."/>
            <person name="Imamovic A."/>
            <person name="Ireland A."/>
            <person name="Larimer J."/>
            <person name="McCowan C."/>
            <person name="Murphy C."/>
            <person name="Pearson M."/>
            <person name="Poon T.W."/>
            <person name="Priest M."/>
            <person name="Roberts A."/>
            <person name="Saif S."/>
            <person name="Shea T."/>
            <person name="Sisk P."/>
            <person name="Sykes S."/>
            <person name="Wortman J."/>
            <person name="Nusbaum C."/>
            <person name="Birren B."/>
        </authorList>
    </citation>
    <scope>NUCLEOTIDE SEQUENCE [LARGE SCALE GENOMIC DNA]</scope>
    <source>
        <strain evidence="5">ACHKN1017</strain>
    </source>
</reference>
<feature type="domain" description="Sulfotransferase" evidence="3">
    <location>
        <begin position="354"/>
        <end position="560"/>
    </location>
</feature>
<feature type="domain" description="Sulfotransferase" evidence="3">
    <location>
        <begin position="667"/>
        <end position="924"/>
    </location>
</feature>
<organism evidence="4 5">
    <name type="scientific">Anopheles christyi</name>
    <dbReference type="NCBI Taxonomy" id="43041"/>
    <lineage>
        <taxon>Eukaryota</taxon>
        <taxon>Metazoa</taxon>
        <taxon>Ecdysozoa</taxon>
        <taxon>Arthropoda</taxon>
        <taxon>Hexapoda</taxon>
        <taxon>Insecta</taxon>
        <taxon>Pterygota</taxon>
        <taxon>Neoptera</taxon>
        <taxon>Endopterygota</taxon>
        <taxon>Diptera</taxon>
        <taxon>Nematocera</taxon>
        <taxon>Culicoidea</taxon>
        <taxon>Culicidae</taxon>
        <taxon>Anophelinae</taxon>
        <taxon>Anopheles</taxon>
    </lineage>
</organism>
<dbReference type="PANTHER" id="PTHR11783">
    <property type="entry name" value="SULFOTRANSFERASE SULT"/>
    <property type="match status" value="1"/>
</dbReference>
<dbReference type="VEuPathDB" id="VectorBase:ACHR002384"/>
<evidence type="ECO:0000313" key="4">
    <source>
        <dbReference type="EnsemblMetazoa" id="ACHR002384-PA"/>
    </source>
</evidence>
<feature type="domain" description="Sulfotransferase" evidence="3">
    <location>
        <begin position="1541"/>
        <end position="1802"/>
    </location>
</feature>
<dbReference type="STRING" id="43041.A0A182JV52"/>
<dbReference type="EnsemblMetazoa" id="ACHR002384-RA">
    <property type="protein sequence ID" value="ACHR002384-PA"/>
    <property type="gene ID" value="ACHR002384"/>
</dbReference>
<dbReference type="SUPFAM" id="SSF52540">
    <property type="entry name" value="P-loop containing nucleoside triphosphate hydrolases"/>
    <property type="match status" value="6"/>
</dbReference>
<comment type="similarity">
    <text evidence="1">Belongs to the sulfotransferase 1 family.</text>
</comment>
<keyword evidence="5" id="KW-1185">Reference proteome</keyword>
<dbReference type="Gene3D" id="3.40.50.300">
    <property type="entry name" value="P-loop containing nucleotide triphosphate hydrolases"/>
    <property type="match status" value="6"/>
</dbReference>
<evidence type="ECO:0000256" key="1">
    <source>
        <dbReference type="ARBA" id="ARBA00005771"/>
    </source>
</evidence>
<dbReference type="Pfam" id="PF00685">
    <property type="entry name" value="Sulfotransfer_1"/>
    <property type="match status" value="6"/>
</dbReference>
<evidence type="ECO:0000259" key="3">
    <source>
        <dbReference type="Pfam" id="PF00685"/>
    </source>
</evidence>
<evidence type="ECO:0000313" key="5">
    <source>
        <dbReference type="Proteomes" id="UP000075881"/>
    </source>
</evidence>